<protein>
    <submittedName>
        <fullName evidence="2">DUF3616 domain-containing protein</fullName>
    </submittedName>
</protein>
<sequence length="368" mass="40494">MTSSRPFSSIELQFSAPTGFKKKSKASDLSAVVVTDGGRTLWVGSDEWTSIDRLTKIDDSTYGDHTAFELDLYLEGFDPALGEIDIEGMDHDGSYLWLIGSHSGKRKKVKLQTDEGEPKFTLTNQELKEVTKEGNRYLLARIPLVDGKLEKSAGALTVASLPRRGTSNDLTDELAGDEYLRDFITANLPGKENGLDIEGLAVKGDYLFLGLRGPVLRGMAILLTVKIAEESPGILKLEKIGAGDARRYRKHFLDLDGLGIRDLRFDGDELLLLAGPTMTLDAPFYIFRLKNPLLLEENSLSSAVNGQLTRSIEIPHGYQSDRAEGIALYPTDDGSKALLVVYDSPTETRDGQPGRETDRRVLADLFPL</sequence>
<proteinExistence type="predicted"/>
<reference evidence="2 3" key="1">
    <citation type="submission" date="2024-01" db="EMBL/GenBank/DDBJ databases">
        <title>Genomic insights into the taxonomy and metabolism of the cyanobacterium Pannus brasiliensis CCIBt3594.</title>
        <authorList>
            <person name="Machado M."/>
            <person name="Botero N.B."/>
            <person name="Andreote A.P.D."/>
            <person name="Feitosa A.M.T."/>
            <person name="Popin R."/>
            <person name="Sivonen K."/>
            <person name="Fiore M.F."/>
        </authorList>
    </citation>
    <scope>NUCLEOTIDE SEQUENCE [LARGE SCALE GENOMIC DNA]</scope>
    <source>
        <strain evidence="2 3">CCIBt3594</strain>
    </source>
</reference>
<dbReference type="EMBL" id="JBAFSM010000050">
    <property type="protein sequence ID" value="MEG3439478.1"/>
    <property type="molecule type" value="Genomic_DNA"/>
</dbReference>
<dbReference type="AlphaFoldDB" id="A0AAW9QZZ0"/>
<evidence type="ECO:0000313" key="3">
    <source>
        <dbReference type="Proteomes" id="UP001328733"/>
    </source>
</evidence>
<evidence type="ECO:0000313" key="2">
    <source>
        <dbReference type="EMBL" id="MEG3439478.1"/>
    </source>
</evidence>
<organism evidence="2 3">
    <name type="scientific">Pannus brasiliensis CCIBt3594</name>
    <dbReference type="NCBI Taxonomy" id="1427578"/>
    <lineage>
        <taxon>Bacteria</taxon>
        <taxon>Bacillati</taxon>
        <taxon>Cyanobacteriota</taxon>
        <taxon>Cyanophyceae</taxon>
        <taxon>Oscillatoriophycideae</taxon>
        <taxon>Chroococcales</taxon>
        <taxon>Microcystaceae</taxon>
        <taxon>Pannus</taxon>
    </lineage>
</organism>
<dbReference type="InterPro" id="IPR022060">
    <property type="entry name" value="DUF3616"/>
</dbReference>
<dbReference type="RefSeq" id="WP_332866964.1">
    <property type="nucleotide sequence ID" value="NZ_JBAFSM010000050.1"/>
</dbReference>
<gene>
    <name evidence="2" type="ORF">V0288_20290</name>
</gene>
<dbReference type="Pfam" id="PF12275">
    <property type="entry name" value="DUF3616"/>
    <property type="match status" value="1"/>
</dbReference>
<feature type="domain" description="DUF3616" evidence="1">
    <location>
        <begin position="28"/>
        <end position="353"/>
    </location>
</feature>
<evidence type="ECO:0000259" key="1">
    <source>
        <dbReference type="Pfam" id="PF12275"/>
    </source>
</evidence>
<name>A0AAW9QZZ0_9CHRO</name>
<accession>A0AAW9QZZ0</accession>
<keyword evidence="3" id="KW-1185">Reference proteome</keyword>
<dbReference type="Proteomes" id="UP001328733">
    <property type="component" value="Unassembled WGS sequence"/>
</dbReference>
<comment type="caution">
    <text evidence="2">The sequence shown here is derived from an EMBL/GenBank/DDBJ whole genome shotgun (WGS) entry which is preliminary data.</text>
</comment>